<dbReference type="GeneID" id="63691141"/>
<dbReference type="Pfam" id="PF00004">
    <property type="entry name" value="AAA"/>
    <property type="match status" value="1"/>
</dbReference>
<reference evidence="8 9" key="1">
    <citation type="journal article" date="2012" name="Science">
        <title>The Paleozoic origin of enzymatic lignin decomposition reconstructed from 31 fungal genomes.</title>
        <authorList>
            <person name="Floudas D."/>
            <person name="Binder M."/>
            <person name="Riley R."/>
            <person name="Barry K."/>
            <person name="Blanchette R.A."/>
            <person name="Henrissat B."/>
            <person name="Martinez A.T."/>
            <person name="Otillar R."/>
            <person name="Spatafora J.W."/>
            <person name="Yadav J.S."/>
            <person name="Aerts A."/>
            <person name="Benoit I."/>
            <person name="Boyd A."/>
            <person name="Carlson A."/>
            <person name="Copeland A."/>
            <person name="Coutinho P.M."/>
            <person name="de Vries R.P."/>
            <person name="Ferreira P."/>
            <person name="Findley K."/>
            <person name="Foster B."/>
            <person name="Gaskell J."/>
            <person name="Glotzer D."/>
            <person name="Gorecki P."/>
            <person name="Heitman J."/>
            <person name="Hesse C."/>
            <person name="Hori C."/>
            <person name="Igarashi K."/>
            <person name="Jurgens J.A."/>
            <person name="Kallen N."/>
            <person name="Kersten P."/>
            <person name="Kohler A."/>
            <person name="Kuees U."/>
            <person name="Kumar T.K.A."/>
            <person name="Kuo A."/>
            <person name="LaButti K."/>
            <person name="Larrondo L.F."/>
            <person name="Lindquist E."/>
            <person name="Ling A."/>
            <person name="Lombard V."/>
            <person name="Lucas S."/>
            <person name="Lundell T."/>
            <person name="Martin R."/>
            <person name="McLaughlin D.J."/>
            <person name="Morgenstern I."/>
            <person name="Morin E."/>
            <person name="Murat C."/>
            <person name="Nagy L.G."/>
            <person name="Nolan M."/>
            <person name="Ohm R.A."/>
            <person name="Patyshakuliyeva A."/>
            <person name="Rokas A."/>
            <person name="Ruiz-Duenas F.J."/>
            <person name="Sabat G."/>
            <person name="Salamov A."/>
            <person name="Samejima M."/>
            <person name="Schmutz J."/>
            <person name="Slot J.C."/>
            <person name="St John F."/>
            <person name="Stenlid J."/>
            <person name="Sun H."/>
            <person name="Sun S."/>
            <person name="Syed K."/>
            <person name="Tsang A."/>
            <person name="Wiebenga A."/>
            <person name="Young D."/>
            <person name="Pisabarro A."/>
            <person name="Eastwood D.C."/>
            <person name="Martin F."/>
            <person name="Cullen D."/>
            <person name="Grigoriev I.V."/>
            <person name="Hibbett D.S."/>
        </authorList>
    </citation>
    <scope>NUCLEOTIDE SEQUENCE [LARGE SCALE GENOMIC DNA]</scope>
    <source>
        <strain evidence="8 9">DJM-731 SS1</strain>
    </source>
</reference>
<dbReference type="Pfam" id="PF17862">
    <property type="entry name" value="AAA_lid_3"/>
    <property type="match status" value="1"/>
</dbReference>
<dbReference type="GO" id="GO:0016887">
    <property type="term" value="F:ATP hydrolysis activity"/>
    <property type="evidence" value="ECO:0007669"/>
    <property type="project" value="InterPro"/>
</dbReference>
<evidence type="ECO:0000313" key="8">
    <source>
        <dbReference type="EMBL" id="EJU05449.1"/>
    </source>
</evidence>
<dbReference type="HOGENOM" id="CLU_004423_0_0_1"/>
<dbReference type="EMBL" id="JH795856">
    <property type="protein sequence ID" value="EJU05449.1"/>
    <property type="molecule type" value="Genomic_DNA"/>
</dbReference>
<keyword evidence="3" id="KW-1000">Mitochondrion outer membrane</keyword>
<sequence length="970" mass="103483">MMHDALTSLLLCLHPQTQHRSLFPGPGGQAQVEPTLALYCPIEGGDYVLDETIREVAKRAGAEVVVLDAAQLAAGSHGVFGRSAVGFRLPSNPLHVTSVTSVQSPNPPSAAYGPGEEDDELDAPLYPSSLGAVAIQIPTTMHLSTLPRSKIGSAASAAARNAPQTAMRKLFDEIVNLSPSLPDLDLPSTSTSAGSAGAPQSPVKPRIIYIRDFGLLAPTSAHWYPTLLSAVRARRARPLSRPSQPPPNPTVIVFGCLPPLLPQLHVTPTASAGGILSMLMGPSRSTGVVRVEGNEEEDAHERERRLSERLTAWEKNEPLWLSSELPAFGGSPPASTAGRSAMDQLGMLFGGGYVGLPARIGADSEYVSPPAGVEDGAVAGADARPAPPYFRALTILPSMRAPELETETRLARRREINMLAMRMAVGAVGGVLPDLELGDEELQQEDLWQEWGKKVEPWSVLRGVASRAVGGVVAEQVGAGTGGTSTLNPTPVPWTAVLDSWEAQRSSGAARKAWLDSARAASLLSEETPAPGTEESTEEKEDEVISRVRQAQDLEEGEQRLLGCIVDPSTMPTTFANVHLPAGTIDSIRTIVSLPLLHPQAFSQGILKQHAMTGALLFGVPGTGKTLVVRALAKESGARMLMIRPSDIFDMYVGQSEKLVRAVFTLARRLQPCIIFLDEIDAVFGARVSSRETGGGIAHRQVITEFMQEMDGLRTKEGGVIVIGATNRPFDLDDAVLRRLPRRLLVDLPGEKERVEILKILLRDEVLAPEVDIQGLAKRAEGFSGSDLKHLCVSAALNAVKETVELPWAVPRNDIKDTLALTMVPELQEASSIPLEEEKPSQEGASTPIAEGNEASVQEGTSAPIADLSPQIDGSDAPSASPTEPVSPPPPSITQRVLRPHHFAKALTEISASTSESLGTLSDLRKWNEEFGEGGTKRGRRKRWGAKFGFGIPDQTQGVRELGQVGGGEP</sequence>
<feature type="region of interest" description="Disordered" evidence="6">
    <location>
        <begin position="98"/>
        <end position="123"/>
    </location>
</feature>
<dbReference type="PANTHER" id="PTHR45644:SF56">
    <property type="entry name" value="AAA ATPASE, PUTATIVE (AFU_ORTHOLOGUE AFUA_2G12920)-RELATED"/>
    <property type="match status" value="1"/>
</dbReference>
<dbReference type="InterPro" id="IPR051701">
    <property type="entry name" value="Mito_OM_Translocase_MSP1"/>
</dbReference>
<feature type="region of interest" description="Disordered" evidence="6">
    <location>
        <begin position="853"/>
        <end position="895"/>
    </location>
</feature>
<comment type="subcellular location">
    <subcellularLocation>
        <location evidence="1">Mitochondrion outer membrane</location>
        <topology evidence="1">Single-pass membrane protein</topology>
    </subcellularLocation>
</comment>
<evidence type="ECO:0000256" key="4">
    <source>
        <dbReference type="ARBA" id="ARBA00022840"/>
    </source>
</evidence>
<evidence type="ECO:0000256" key="2">
    <source>
        <dbReference type="ARBA" id="ARBA00022741"/>
    </source>
</evidence>
<dbReference type="Gene3D" id="3.40.50.300">
    <property type="entry name" value="P-loop containing nucleotide triphosphate hydrolases"/>
    <property type="match status" value="1"/>
</dbReference>
<feature type="domain" description="AAA+ ATPase" evidence="7">
    <location>
        <begin position="611"/>
        <end position="750"/>
    </location>
</feature>
<feature type="region of interest" description="Disordered" evidence="6">
    <location>
        <begin position="522"/>
        <end position="542"/>
    </location>
</feature>
<evidence type="ECO:0000256" key="1">
    <source>
        <dbReference type="ARBA" id="ARBA00004572"/>
    </source>
</evidence>
<dbReference type="OMA" id="PQTQHRA"/>
<dbReference type="SMART" id="SM00382">
    <property type="entry name" value="AAA"/>
    <property type="match status" value="1"/>
</dbReference>
<keyword evidence="9" id="KW-1185">Reference proteome</keyword>
<gene>
    <name evidence="8" type="ORF">DACRYDRAFT_74664</name>
</gene>
<dbReference type="Gene3D" id="1.10.8.60">
    <property type="match status" value="1"/>
</dbReference>
<keyword evidence="2" id="KW-0547">Nucleotide-binding</keyword>
<dbReference type="InterPro" id="IPR003960">
    <property type="entry name" value="ATPase_AAA_CS"/>
</dbReference>
<name>M5G9H8_DACPD</name>
<protein>
    <submittedName>
        <fullName evidence="8">AAA-domain-containing protein</fullName>
    </submittedName>
</protein>
<accession>M5G9H8</accession>
<evidence type="ECO:0000313" key="9">
    <source>
        <dbReference type="Proteomes" id="UP000030653"/>
    </source>
</evidence>
<dbReference type="SUPFAM" id="SSF52540">
    <property type="entry name" value="P-loop containing nucleoside triphosphate hydrolases"/>
    <property type="match status" value="1"/>
</dbReference>
<dbReference type="InterPro" id="IPR027417">
    <property type="entry name" value="P-loop_NTPase"/>
</dbReference>
<keyword evidence="4" id="KW-0067">ATP-binding</keyword>
<evidence type="ECO:0000256" key="5">
    <source>
        <dbReference type="ARBA" id="ARBA00023128"/>
    </source>
</evidence>
<dbReference type="OrthoDB" id="39734at2759"/>
<dbReference type="STRING" id="1858805.M5G9H8"/>
<proteinExistence type="predicted"/>
<dbReference type="GO" id="GO:0005524">
    <property type="term" value="F:ATP binding"/>
    <property type="evidence" value="ECO:0007669"/>
    <property type="project" value="UniProtKB-KW"/>
</dbReference>
<evidence type="ECO:0000256" key="6">
    <source>
        <dbReference type="SAM" id="MobiDB-lite"/>
    </source>
</evidence>
<keyword evidence="5" id="KW-0496">Mitochondrion</keyword>
<dbReference type="InterPro" id="IPR041569">
    <property type="entry name" value="AAA_lid_3"/>
</dbReference>
<dbReference type="PANTHER" id="PTHR45644">
    <property type="entry name" value="AAA ATPASE, PUTATIVE (AFU_ORTHOLOGUE AFUA_2G12920)-RELATED-RELATED"/>
    <property type="match status" value="1"/>
</dbReference>
<keyword evidence="3" id="KW-0472">Membrane</keyword>
<evidence type="ECO:0000259" key="7">
    <source>
        <dbReference type="SMART" id="SM00382"/>
    </source>
</evidence>
<feature type="region of interest" description="Disordered" evidence="6">
    <location>
        <begin position="948"/>
        <end position="970"/>
    </location>
</feature>
<dbReference type="InterPro" id="IPR003959">
    <property type="entry name" value="ATPase_AAA_core"/>
</dbReference>
<evidence type="ECO:0000256" key="3">
    <source>
        <dbReference type="ARBA" id="ARBA00022787"/>
    </source>
</evidence>
<dbReference type="InterPro" id="IPR003593">
    <property type="entry name" value="AAA+_ATPase"/>
</dbReference>
<dbReference type="PROSITE" id="PS00674">
    <property type="entry name" value="AAA"/>
    <property type="match status" value="1"/>
</dbReference>
<organism evidence="8 9">
    <name type="scientific">Dacryopinax primogenitus (strain DJM 731)</name>
    <name type="common">Brown rot fungus</name>
    <dbReference type="NCBI Taxonomy" id="1858805"/>
    <lineage>
        <taxon>Eukaryota</taxon>
        <taxon>Fungi</taxon>
        <taxon>Dikarya</taxon>
        <taxon>Basidiomycota</taxon>
        <taxon>Agaricomycotina</taxon>
        <taxon>Dacrymycetes</taxon>
        <taxon>Dacrymycetales</taxon>
        <taxon>Dacrymycetaceae</taxon>
        <taxon>Dacryopinax</taxon>
    </lineage>
</organism>
<dbReference type="GO" id="GO:0005741">
    <property type="term" value="C:mitochondrial outer membrane"/>
    <property type="evidence" value="ECO:0007669"/>
    <property type="project" value="UniProtKB-SubCell"/>
</dbReference>
<dbReference type="AlphaFoldDB" id="M5G9H8"/>
<dbReference type="Proteomes" id="UP000030653">
    <property type="component" value="Unassembled WGS sequence"/>
</dbReference>
<dbReference type="RefSeq" id="XP_040632343.1">
    <property type="nucleotide sequence ID" value="XM_040776079.1"/>
</dbReference>